<sequence length="87" mass="9604">MPLVELGQEKPVVMQKGFGIAKEKEKIKKSITQEEDAENMASPLSLNLENVMEDAENMASPLSLNLENIKSKDKEGLLQIRANPPSP</sequence>
<proteinExistence type="predicted"/>
<reference evidence="1" key="1">
    <citation type="submission" date="2023-05" db="EMBL/GenBank/DDBJ databases">
        <title>Genome and transcriptome analyses reveal genes involved in the formation of fine ridges on petal epidermal cells in Hibiscus trionum.</title>
        <authorList>
            <person name="Koshimizu S."/>
            <person name="Masuda S."/>
            <person name="Ishii T."/>
            <person name="Shirasu K."/>
            <person name="Hoshino A."/>
            <person name="Arita M."/>
        </authorList>
    </citation>
    <scope>NUCLEOTIDE SEQUENCE</scope>
    <source>
        <strain evidence="1">Hamamatsu line</strain>
    </source>
</reference>
<name>A0A9W7IIM0_HIBTR</name>
<comment type="caution">
    <text evidence="1">The sequence shown here is derived from an EMBL/GenBank/DDBJ whole genome shotgun (WGS) entry which is preliminary data.</text>
</comment>
<dbReference type="OrthoDB" id="1924112at2759"/>
<keyword evidence="2" id="KW-1185">Reference proteome</keyword>
<gene>
    <name evidence="1" type="ORF">HRI_003244900</name>
</gene>
<protein>
    <submittedName>
        <fullName evidence="1">Uncharacterized protein</fullName>
    </submittedName>
</protein>
<evidence type="ECO:0000313" key="2">
    <source>
        <dbReference type="Proteomes" id="UP001165190"/>
    </source>
</evidence>
<dbReference type="AlphaFoldDB" id="A0A9W7IIM0"/>
<organism evidence="1 2">
    <name type="scientific">Hibiscus trionum</name>
    <name type="common">Flower of an hour</name>
    <dbReference type="NCBI Taxonomy" id="183268"/>
    <lineage>
        <taxon>Eukaryota</taxon>
        <taxon>Viridiplantae</taxon>
        <taxon>Streptophyta</taxon>
        <taxon>Embryophyta</taxon>
        <taxon>Tracheophyta</taxon>
        <taxon>Spermatophyta</taxon>
        <taxon>Magnoliopsida</taxon>
        <taxon>eudicotyledons</taxon>
        <taxon>Gunneridae</taxon>
        <taxon>Pentapetalae</taxon>
        <taxon>rosids</taxon>
        <taxon>malvids</taxon>
        <taxon>Malvales</taxon>
        <taxon>Malvaceae</taxon>
        <taxon>Malvoideae</taxon>
        <taxon>Hibiscus</taxon>
    </lineage>
</organism>
<accession>A0A9W7IIM0</accession>
<dbReference type="EMBL" id="BSYR01000027">
    <property type="protein sequence ID" value="GMI95756.1"/>
    <property type="molecule type" value="Genomic_DNA"/>
</dbReference>
<evidence type="ECO:0000313" key="1">
    <source>
        <dbReference type="EMBL" id="GMI95756.1"/>
    </source>
</evidence>
<dbReference type="Proteomes" id="UP001165190">
    <property type="component" value="Unassembled WGS sequence"/>
</dbReference>